<dbReference type="GO" id="GO:0006270">
    <property type="term" value="P:DNA replication initiation"/>
    <property type="evidence" value="ECO:0007669"/>
    <property type="project" value="TreeGrafter"/>
</dbReference>
<keyword evidence="7" id="KW-0539">Nucleus</keyword>
<dbReference type="GO" id="GO:0031261">
    <property type="term" value="C:DNA replication preinitiation complex"/>
    <property type="evidence" value="ECO:0007669"/>
    <property type="project" value="TreeGrafter"/>
</dbReference>
<dbReference type="CDD" id="cd20704">
    <property type="entry name" value="Orc3"/>
    <property type="match status" value="2"/>
</dbReference>
<keyword evidence="4" id="KW-0597">Phosphoprotein</keyword>
<feature type="domain" description="Origin recognition complex subunit 3 insertion" evidence="13">
    <location>
        <begin position="391"/>
        <end position="630"/>
    </location>
</feature>
<dbReference type="GO" id="GO:0005664">
    <property type="term" value="C:nuclear origin of replication recognition complex"/>
    <property type="evidence" value="ECO:0007669"/>
    <property type="project" value="InterPro"/>
</dbReference>
<dbReference type="Pfam" id="PF07034">
    <property type="entry name" value="ORC3_N"/>
    <property type="match status" value="1"/>
</dbReference>
<organism evidence="14 15">
    <name type="scientific">Geranomyces variabilis</name>
    <dbReference type="NCBI Taxonomy" id="109894"/>
    <lineage>
        <taxon>Eukaryota</taxon>
        <taxon>Fungi</taxon>
        <taxon>Fungi incertae sedis</taxon>
        <taxon>Chytridiomycota</taxon>
        <taxon>Chytridiomycota incertae sedis</taxon>
        <taxon>Chytridiomycetes</taxon>
        <taxon>Spizellomycetales</taxon>
        <taxon>Powellomycetaceae</taxon>
        <taxon>Geranomyces</taxon>
    </lineage>
</organism>
<evidence type="ECO:0000313" key="14">
    <source>
        <dbReference type="EMBL" id="KAJ3181204.1"/>
    </source>
</evidence>
<evidence type="ECO:0000256" key="2">
    <source>
        <dbReference type="ARBA" id="ARBA00010977"/>
    </source>
</evidence>
<keyword evidence="6" id="KW-0238">DNA-binding</keyword>
<dbReference type="PANTHER" id="PTHR12748:SF0">
    <property type="entry name" value="ORIGIN RECOGNITION COMPLEX SUBUNIT 3"/>
    <property type="match status" value="1"/>
</dbReference>
<feature type="domain" description="Origin recognition complex subunit 3 N-terminal" evidence="11">
    <location>
        <begin position="41"/>
        <end position="377"/>
    </location>
</feature>
<dbReference type="GO" id="GO:0003688">
    <property type="term" value="F:DNA replication origin binding"/>
    <property type="evidence" value="ECO:0007669"/>
    <property type="project" value="TreeGrafter"/>
</dbReference>
<comment type="subcellular location">
    <subcellularLocation>
        <location evidence="1">Nucleus</location>
    </subcellularLocation>
</comment>
<keyword evidence="5" id="KW-0235">DNA replication</keyword>
<proteinExistence type="inferred from homology"/>
<evidence type="ECO:0000256" key="10">
    <source>
        <dbReference type="SAM" id="MobiDB-lite"/>
    </source>
</evidence>
<sequence length="765" mass="85399">MAPLASDSSEPLVHDDDDTGVCLLSAPGTAGPKSSKGRLKSGPAGPEEEFQRLYLGREPTHLCTRRAQLLRRRLAWMEKKVENILGTLNGEAIDQIVAFVTSAHTEFRPKESSDRHNPPSISIDPLDGDHRELPTGLVFAGINPQDHDRLFAQVRSRLEASADTADCLVATLPAARCANIKSASRYLIEQCLGTHSLLDDESVEEIPTGTDSTLECNAKLPNYDLQRLTGWHQRIGGQKTLVVILPDFESFDSSVLETLLSILSILHRKVPFVLLFGVATSIDVVYQSLSRENLNSLRIEKFKSQQSQECVNAIVEEMIMRHPLCVDGQPASFKFGLDSFRFLMDNFQLHTLSVLSVQHALKYAMMDMYYSNPLSVLMDATPEQTKDDVVASLTADHLLDVRMTRSFRNHINFVLEDHPEAAAALLLDDDALRLWIRDALAYLDRYHVRYHVAMQCVVELQNLINSPTIRRAARNLHLLGLQGEMVESEYMKMLFELLRKRKPASINDFLTACAKSLTADATTSAAFTSEAATIAALQTELAAFASSDSESSSEDSGDDGGLREIRESRKRARGGRTTNVSKRLKPIVEHVKAGTLEACVKKIVDFVREFFADALKSYTEVPLHEAMYYSNEGRLKKAFHPQPRAAIQTALGQTQHYLPCTCCPPGISLDDTISPHLNDASVAYRLYLECGRLINLYDWFVAFGAILEKERDDKLEIAVAESEEDRRLGIQARFVNAIAELQYLGFVKHTARKTDHVVRLTWGNV</sequence>
<evidence type="ECO:0000256" key="3">
    <source>
        <dbReference type="ARBA" id="ARBA00019085"/>
    </source>
</evidence>
<dbReference type="EMBL" id="JADGJQ010000013">
    <property type="protein sequence ID" value="KAJ3181204.1"/>
    <property type="molecule type" value="Genomic_DNA"/>
</dbReference>
<dbReference type="InterPro" id="IPR045663">
    <property type="entry name" value="ORC3_ins"/>
</dbReference>
<dbReference type="InterPro" id="IPR020795">
    <property type="entry name" value="ORC3"/>
</dbReference>
<comment type="subunit">
    <text evidence="8">Component of ORC, a complex composed of at least 6 subunits: ORC1, ORC2, ORC3, ORC4, ORC5 and ORC6. ORC is regulated in a cell-cycle dependent manner. It is sequentially assembled at the exit from anaphase of mitosis and disassembled as cells enter S phase.</text>
</comment>
<dbReference type="GO" id="GO:0005656">
    <property type="term" value="C:nuclear pre-replicative complex"/>
    <property type="evidence" value="ECO:0007669"/>
    <property type="project" value="TreeGrafter"/>
</dbReference>
<evidence type="ECO:0000313" key="15">
    <source>
        <dbReference type="Proteomes" id="UP001212152"/>
    </source>
</evidence>
<dbReference type="AlphaFoldDB" id="A0AAD5XNY4"/>
<reference evidence="14" key="1">
    <citation type="submission" date="2020-05" db="EMBL/GenBank/DDBJ databases">
        <title>Phylogenomic resolution of chytrid fungi.</title>
        <authorList>
            <person name="Stajich J.E."/>
            <person name="Amses K."/>
            <person name="Simmons R."/>
            <person name="Seto K."/>
            <person name="Myers J."/>
            <person name="Bonds A."/>
            <person name="Quandt C.A."/>
            <person name="Barry K."/>
            <person name="Liu P."/>
            <person name="Grigoriev I."/>
            <person name="Longcore J.E."/>
            <person name="James T.Y."/>
        </authorList>
    </citation>
    <scope>NUCLEOTIDE SEQUENCE</scope>
    <source>
        <strain evidence="14">JEL0379</strain>
    </source>
</reference>
<keyword evidence="15" id="KW-1185">Reference proteome</keyword>
<comment type="caution">
    <text evidence="14">The sequence shown here is derived from an EMBL/GenBank/DDBJ whole genome shotgun (WGS) entry which is preliminary data.</text>
</comment>
<accession>A0AAD5XNY4</accession>
<evidence type="ECO:0000256" key="9">
    <source>
        <dbReference type="ARBA" id="ARBA00045241"/>
    </source>
</evidence>
<feature type="region of interest" description="Disordered" evidence="10">
    <location>
        <begin position="1"/>
        <end position="46"/>
    </location>
</feature>
<feature type="region of interest" description="Disordered" evidence="10">
    <location>
        <begin position="546"/>
        <end position="578"/>
    </location>
</feature>
<evidence type="ECO:0000259" key="11">
    <source>
        <dbReference type="Pfam" id="PF07034"/>
    </source>
</evidence>
<evidence type="ECO:0000256" key="4">
    <source>
        <dbReference type="ARBA" id="ARBA00022553"/>
    </source>
</evidence>
<name>A0AAD5XNY4_9FUNG</name>
<feature type="domain" description="Origin recognition complex subunit 3 winged helix C-terminal" evidence="12">
    <location>
        <begin position="644"/>
        <end position="762"/>
    </location>
</feature>
<gene>
    <name evidence="14" type="primary">ORC3</name>
    <name evidence="14" type="ORF">HDU87_001333</name>
</gene>
<dbReference type="InterPro" id="IPR045667">
    <property type="entry name" value="ORC3_N"/>
</dbReference>
<evidence type="ECO:0000256" key="1">
    <source>
        <dbReference type="ARBA" id="ARBA00004123"/>
    </source>
</evidence>
<dbReference type="Pfam" id="PF18137">
    <property type="entry name" value="WHD_ORC"/>
    <property type="match status" value="1"/>
</dbReference>
<evidence type="ECO:0000259" key="13">
    <source>
        <dbReference type="Pfam" id="PF19675"/>
    </source>
</evidence>
<evidence type="ECO:0000256" key="6">
    <source>
        <dbReference type="ARBA" id="ARBA00023125"/>
    </source>
</evidence>
<evidence type="ECO:0000259" key="12">
    <source>
        <dbReference type="Pfam" id="PF18137"/>
    </source>
</evidence>
<evidence type="ECO:0000256" key="5">
    <source>
        <dbReference type="ARBA" id="ARBA00022705"/>
    </source>
</evidence>
<dbReference type="Proteomes" id="UP001212152">
    <property type="component" value="Unassembled WGS sequence"/>
</dbReference>
<comment type="similarity">
    <text evidence="2">Belongs to the ORC3 family.</text>
</comment>
<evidence type="ECO:0000256" key="7">
    <source>
        <dbReference type="ARBA" id="ARBA00023242"/>
    </source>
</evidence>
<dbReference type="InterPro" id="IPR040855">
    <property type="entry name" value="ORC_WH_C"/>
</dbReference>
<dbReference type="PANTHER" id="PTHR12748">
    <property type="entry name" value="ORIGIN RECOGNITION COMPLEX SUBUNIT 3"/>
    <property type="match status" value="1"/>
</dbReference>
<comment type="function">
    <text evidence="9">Component of the origin recognition complex (ORC) that binds origins of replication. DNA-binding is ATP-dependent. The specific DNA sequences that define origins of replication have not been identified yet. ORC is required to assemble the pre-replication complex necessary to initiate DNA replication. Binds histone H3 and H4 trimethylation marks H3K9me3, H3K27me3 and H4K20me3.</text>
</comment>
<protein>
    <recommendedName>
        <fullName evidence="3">Origin recognition complex subunit 3</fullName>
    </recommendedName>
</protein>
<evidence type="ECO:0000256" key="8">
    <source>
        <dbReference type="ARBA" id="ARBA00026084"/>
    </source>
</evidence>
<dbReference type="Pfam" id="PF19675">
    <property type="entry name" value="ORC3_ins"/>
    <property type="match status" value="1"/>
</dbReference>